<accession>A0A8K1C4D1</accession>
<feature type="region of interest" description="Disordered" evidence="1">
    <location>
        <begin position="65"/>
        <end position="183"/>
    </location>
</feature>
<sequence>MASTANDRFRKKPRLSPSAASTASHRVKNGVAGASSARPQYAFGSRLPLAGKENVNSNTLKTTVVSHSSGVLLKKSEKDSQMPASAMKNRLKRPRSATNASNEAVSTRTAMPSGIPAPQINVQASLASSKATAAVKAPQSEPEVDSVTTENEPEAEDTTESVEEEKKKKEEESDTAKETEELEEAVESLFDTLDASRAGFWKQRQAFVLTAMKDMQSLQ</sequence>
<dbReference type="EMBL" id="SPLM01000146">
    <property type="protein sequence ID" value="TMW56272.1"/>
    <property type="molecule type" value="Genomic_DNA"/>
</dbReference>
<dbReference type="Proteomes" id="UP000794436">
    <property type="component" value="Unassembled WGS sequence"/>
</dbReference>
<comment type="caution">
    <text evidence="2">The sequence shown here is derived from an EMBL/GenBank/DDBJ whole genome shotgun (WGS) entry which is preliminary data.</text>
</comment>
<proteinExistence type="predicted"/>
<dbReference type="AlphaFoldDB" id="A0A8K1C4D1"/>
<organism evidence="2 3">
    <name type="scientific">Pythium oligandrum</name>
    <name type="common">Mycoparasitic fungus</name>
    <dbReference type="NCBI Taxonomy" id="41045"/>
    <lineage>
        <taxon>Eukaryota</taxon>
        <taxon>Sar</taxon>
        <taxon>Stramenopiles</taxon>
        <taxon>Oomycota</taxon>
        <taxon>Peronosporomycetes</taxon>
        <taxon>Pythiales</taxon>
        <taxon>Pythiaceae</taxon>
        <taxon>Pythium</taxon>
    </lineage>
</organism>
<name>A0A8K1C4D1_PYTOL</name>
<feature type="compositionally biased region" description="Basic and acidic residues" evidence="1">
    <location>
        <begin position="164"/>
        <end position="179"/>
    </location>
</feature>
<gene>
    <name evidence="2" type="ORF">Poli38472_008920</name>
</gene>
<evidence type="ECO:0000256" key="1">
    <source>
        <dbReference type="SAM" id="MobiDB-lite"/>
    </source>
</evidence>
<feature type="compositionally biased region" description="Polar residues" evidence="1">
    <location>
        <begin position="120"/>
        <end position="131"/>
    </location>
</feature>
<feature type="region of interest" description="Disordered" evidence="1">
    <location>
        <begin position="1"/>
        <end position="40"/>
    </location>
</feature>
<evidence type="ECO:0000313" key="3">
    <source>
        <dbReference type="Proteomes" id="UP000794436"/>
    </source>
</evidence>
<keyword evidence="3" id="KW-1185">Reference proteome</keyword>
<protein>
    <submittedName>
        <fullName evidence="2">Uncharacterized protein</fullName>
    </submittedName>
</protein>
<feature type="compositionally biased region" description="Acidic residues" evidence="1">
    <location>
        <begin position="151"/>
        <end position="163"/>
    </location>
</feature>
<reference evidence="2" key="1">
    <citation type="submission" date="2019-03" db="EMBL/GenBank/DDBJ databases">
        <title>Long read genome sequence of the mycoparasitic Pythium oligandrum ATCC 38472 isolated from sugarbeet rhizosphere.</title>
        <authorList>
            <person name="Gaulin E."/>
        </authorList>
    </citation>
    <scope>NUCLEOTIDE SEQUENCE</scope>
    <source>
        <strain evidence="2">ATCC 38472_TT</strain>
    </source>
</reference>
<feature type="compositionally biased region" description="Polar residues" evidence="1">
    <location>
        <begin position="96"/>
        <end position="110"/>
    </location>
</feature>
<evidence type="ECO:0000313" key="2">
    <source>
        <dbReference type="EMBL" id="TMW56272.1"/>
    </source>
</evidence>